<keyword evidence="1" id="KW-0328">Glycosyltransferase</keyword>
<protein>
    <submittedName>
        <fullName evidence="5">DUF563 domain-containing protein</fullName>
    </submittedName>
</protein>
<organism evidence="5 6">
    <name type="scientific">Parvibaculum sedimenti</name>
    <dbReference type="NCBI Taxonomy" id="2608632"/>
    <lineage>
        <taxon>Bacteria</taxon>
        <taxon>Pseudomonadati</taxon>
        <taxon>Pseudomonadota</taxon>
        <taxon>Alphaproteobacteria</taxon>
        <taxon>Hyphomicrobiales</taxon>
        <taxon>Parvibaculaceae</taxon>
        <taxon>Parvibaculum</taxon>
    </lineage>
</organism>
<evidence type="ECO:0000256" key="3">
    <source>
        <dbReference type="ARBA" id="ARBA00023180"/>
    </source>
</evidence>
<name>A0A6N6VKT1_9HYPH</name>
<dbReference type="EMBL" id="WESC01000012">
    <property type="protein sequence ID" value="KAB7739174.1"/>
    <property type="molecule type" value="Genomic_DNA"/>
</dbReference>
<evidence type="ECO:0000259" key="4">
    <source>
        <dbReference type="Pfam" id="PF04577"/>
    </source>
</evidence>
<comment type="caution">
    <text evidence="5">The sequence shown here is derived from an EMBL/GenBank/DDBJ whole genome shotgun (WGS) entry which is preliminary data.</text>
</comment>
<reference evidence="5 6" key="1">
    <citation type="submission" date="2019-09" db="EMBL/GenBank/DDBJ databases">
        <title>Parvibaculum sedimenti sp. nov., isolated from sediment.</title>
        <authorList>
            <person name="Wang Y."/>
        </authorList>
    </citation>
    <scope>NUCLEOTIDE SEQUENCE [LARGE SCALE GENOMIC DNA]</scope>
    <source>
        <strain evidence="5 6">HXT-9</strain>
    </source>
</reference>
<accession>A0A6N6VKT1</accession>
<dbReference type="Pfam" id="PF04577">
    <property type="entry name" value="Glyco_transf_61"/>
    <property type="match status" value="1"/>
</dbReference>
<proteinExistence type="predicted"/>
<evidence type="ECO:0000256" key="1">
    <source>
        <dbReference type="ARBA" id="ARBA00022676"/>
    </source>
</evidence>
<dbReference type="AlphaFoldDB" id="A0A6N6VKT1"/>
<keyword evidence="6" id="KW-1185">Reference proteome</keyword>
<keyword evidence="3" id="KW-0325">Glycoprotein</keyword>
<dbReference type="Proteomes" id="UP000468901">
    <property type="component" value="Unassembled WGS sequence"/>
</dbReference>
<dbReference type="InterPro" id="IPR007657">
    <property type="entry name" value="Glycosyltransferase_61"/>
</dbReference>
<keyword evidence="2" id="KW-0808">Transferase</keyword>
<evidence type="ECO:0000313" key="6">
    <source>
        <dbReference type="Proteomes" id="UP000468901"/>
    </source>
</evidence>
<sequence>MSSHDRSRSYGHHPLLPPPRWSRATMPRLNLTVRWQRKLARFHLLPSAERFAETIFGATDEYGPAYPDYDRPPFDKRPIKFRHERMNGWVRLFTGKLRLEYATGLIYSGLRPIYRSTDDIYTKFLPATKYYATFRRKRRHIDEAIVLTTLWADGYYHFLYEFVAKVELIERAGLSPTIPAIVPKGLTERSFFKQAVALGLFGDRPIIVQEEDEVIEARRFYVVRPDRHSQRQLGFPAKRFGACPDPQARLRIYVSRNTQAGTIRQILNEQELVARLEPLGFQVVDPGTTPLSAQIDLFSRASIVVGPHGAGLANILFRTGAPMALVEMINDTKLTHHHFFQIARLCDYFYRATLNRAEATWEQTANAHADIESVMEAVNEAIAWEHSTYDGVAKQAG</sequence>
<evidence type="ECO:0000256" key="2">
    <source>
        <dbReference type="ARBA" id="ARBA00022679"/>
    </source>
</evidence>
<dbReference type="InterPro" id="IPR049625">
    <property type="entry name" value="Glyco_transf_61_cat"/>
</dbReference>
<dbReference type="PANTHER" id="PTHR20961">
    <property type="entry name" value="GLYCOSYLTRANSFERASE"/>
    <property type="match status" value="1"/>
</dbReference>
<evidence type="ECO:0000313" key="5">
    <source>
        <dbReference type="EMBL" id="KAB7739174.1"/>
    </source>
</evidence>
<feature type="domain" description="Glycosyltransferase 61 catalytic" evidence="4">
    <location>
        <begin position="155"/>
        <end position="317"/>
    </location>
</feature>
<dbReference type="GO" id="GO:0016757">
    <property type="term" value="F:glycosyltransferase activity"/>
    <property type="evidence" value="ECO:0007669"/>
    <property type="project" value="UniProtKB-KW"/>
</dbReference>
<gene>
    <name evidence="5" type="ORF">F2P47_13210</name>
</gene>